<proteinExistence type="predicted"/>
<gene>
    <name evidence="1" type="ORF">EVAR_72060_1</name>
</gene>
<evidence type="ECO:0000313" key="2">
    <source>
        <dbReference type="Proteomes" id="UP000299102"/>
    </source>
</evidence>
<keyword evidence="2" id="KW-1185">Reference proteome</keyword>
<comment type="caution">
    <text evidence="1">The sequence shown here is derived from an EMBL/GenBank/DDBJ whole genome shotgun (WGS) entry which is preliminary data.</text>
</comment>
<organism evidence="1 2">
    <name type="scientific">Eumeta variegata</name>
    <name type="common">Bagworm moth</name>
    <name type="synonym">Eumeta japonica</name>
    <dbReference type="NCBI Taxonomy" id="151549"/>
    <lineage>
        <taxon>Eukaryota</taxon>
        <taxon>Metazoa</taxon>
        <taxon>Ecdysozoa</taxon>
        <taxon>Arthropoda</taxon>
        <taxon>Hexapoda</taxon>
        <taxon>Insecta</taxon>
        <taxon>Pterygota</taxon>
        <taxon>Neoptera</taxon>
        <taxon>Endopterygota</taxon>
        <taxon>Lepidoptera</taxon>
        <taxon>Glossata</taxon>
        <taxon>Ditrysia</taxon>
        <taxon>Tineoidea</taxon>
        <taxon>Psychidae</taxon>
        <taxon>Oiketicinae</taxon>
        <taxon>Eumeta</taxon>
    </lineage>
</organism>
<evidence type="ECO:0000313" key="1">
    <source>
        <dbReference type="EMBL" id="GBP12767.1"/>
    </source>
</evidence>
<dbReference type="Proteomes" id="UP000299102">
    <property type="component" value="Unassembled WGS sequence"/>
</dbReference>
<sequence length="72" mass="8539">MRWSLYLFDDRTRVDHALVFRRGPTALRLHSIAAICRLHATEHLESRKRSADSNQCRLRYTTEVWLAARNND</sequence>
<accession>A0A4C1TH72</accession>
<dbReference type="EMBL" id="BGZK01005155">
    <property type="protein sequence ID" value="GBP12767.1"/>
    <property type="molecule type" value="Genomic_DNA"/>
</dbReference>
<reference evidence="1 2" key="1">
    <citation type="journal article" date="2019" name="Commun. Biol.">
        <title>The bagworm genome reveals a unique fibroin gene that provides high tensile strength.</title>
        <authorList>
            <person name="Kono N."/>
            <person name="Nakamura H."/>
            <person name="Ohtoshi R."/>
            <person name="Tomita M."/>
            <person name="Numata K."/>
            <person name="Arakawa K."/>
        </authorList>
    </citation>
    <scope>NUCLEOTIDE SEQUENCE [LARGE SCALE GENOMIC DNA]</scope>
</reference>
<protein>
    <submittedName>
        <fullName evidence="1">Uncharacterized protein</fullName>
    </submittedName>
</protein>
<name>A0A4C1TH72_EUMVA</name>
<dbReference type="AlphaFoldDB" id="A0A4C1TH72"/>
<feature type="non-terminal residue" evidence="1">
    <location>
        <position position="72"/>
    </location>
</feature>